<accession>D0IB62</accession>
<dbReference type="OrthoDB" id="5919077at2"/>
<gene>
    <name evidence="1" type="ORF">VHA_002989</name>
</gene>
<organism evidence="1 2">
    <name type="scientific">Grimontia hollisae CIP 101886</name>
    <dbReference type="NCBI Taxonomy" id="675812"/>
    <lineage>
        <taxon>Bacteria</taxon>
        <taxon>Pseudomonadati</taxon>
        <taxon>Pseudomonadota</taxon>
        <taxon>Gammaproteobacteria</taxon>
        <taxon>Vibrionales</taxon>
        <taxon>Vibrionaceae</taxon>
        <taxon>Grimontia</taxon>
    </lineage>
</organism>
<protein>
    <submittedName>
        <fullName evidence="1">Uncharacterized protein</fullName>
    </submittedName>
</protein>
<dbReference type="RefSeq" id="WP_005505883.1">
    <property type="nucleotide sequence ID" value="NZ_ADAQ01000013.1"/>
</dbReference>
<keyword evidence="2" id="KW-1185">Reference proteome</keyword>
<name>D0IB62_GRIHO</name>
<comment type="caution">
    <text evidence="1">The sequence shown here is derived from an EMBL/GenBank/DDBJ whole genome shotgun (WGS) entry which is preliminary data.</text>
</comment>
<dbReference type="EMBL" id="ADAQ01000013">
    <property type="protein sequence ID" value="EEY71130.1"/>
    <property type="molecule type" value="Genomic_DNA"/>
</dbReference>
<dbReference type="AlphaFoldDB" id="D0IB62"/>
<proteinExistence type="predicted"/>
<evidence type="ECO:0000313" key="2">
    <source>
        <dbReference type="Proteomes" id="UP000003604"/>
    </source>
</evidence>
<evidence type="ECO:0000313" key="1">
    <source>
        <dbReference type="EMBL" id="EEY71130.1"/>
    </source>
</evidence>
<sequence>MILRLLLTLPILVLLSGCPIEEDGNAGINCWDSNMNSVNDLNEDINGDGVYDTRDCTSRLNTAEAVLQNQDAIFNHHHFCEAFAALGQYPDGCPSITHSTPTGTLTKITTGVLFDDSNNGYTSCNYSPSNGPLSLEYRPETGLAYWVLKGGFTANRVVLSRQDVITNNSCVALCSNDSKCIASFARTHTNESFDCFTMYHSDTVSDFESLCALDETGRPGTAAQDCLSGLGINSRWYSICP</sequence>
<dbReference type="Proteomes" id="UP000003604">
    <property type="component" value="Unassembled WGS sequence"/>
</dbReference>
<reference evidence="1 2" key="1">
    <citation type="submission" date="2009-10" db="EMBL/GenBank/DDBJ databases">
        <authorList>
            <consortium name="Los Alamos National Laboratory (LANL)"/>
            <consortium name="National Microbial Pathogen Data Resource (NMPDR)"/>
            <person name="Saunders E.H."/>
            <person name="Munk A.C."/>
            <person name="Tapia R."/>
            <person name="Green L."/>
            <person name="Rogers Y."/>
            <person name="Detter J.C."/>
            <person name="Bruce D."/>
            <person name="Brettin T.S."/>
            <person name="Colwell R.R."/>
            <person name="Huq A."/>
            <person name="Grim C.J."/>
            <person name="Hasan N.A."/>
            <person name="Bartels D."/>
            <person name="Vonstein V."/>
        </authorList>
    </citation>
    <scope>NUCLEOTIDE SEQUENCE [LARGE SCALE GENOMIC DNA]</scope>
    <source>
        <strain evidence="1 2">CIP 101886</strain>
    </source>
</reference>
<dbReference type="GeneID" id="58897917"/>
<dbReference type="PROSITE" id="PS51257">
    <property type="entry name" value="PROKAR_LIPOPROTEIN"/>
    <property type="match status" value="1"/>
</dbReference>